<feature type="repeat" description="PPR" evidence="6">
    <location>
        <begin position="511"/>
        <end position="545"/>
    </location>
</feature>
<dbReference type="KEGG" id="tasa:A1Q1_00064"/>
<dbReference type="OrthoDB" id="185373at2759"/>
<evidence type="ECO:0000256" key="1">
    <source>
        <dbReference type="ARBA" id="ARBA00006192"/>
    </source>
</evidence>
<proteinExistence type="inferred from homology"/>
<dbReference type="NCBIfam" id="TIGR00756">
    <property type="entry name" value="PPR"/>
    <property type="match status" value="2"/>
</dbReference>
<dbReference type="Gene3D" id="1.25.40.10">
    <property type="entry name" value="Tetratricopeptide repeat domain"/>
    <property type="match status" value="3"/>
</dbReference>
<evidence type="ECO:0000256" key="4">
    <source>
        <dbReference type="ARBA" id="ARBA00044511"/>
    </source>
</evidence>
<feature type="repeat" description="PPR" evidence="6">
    <location>
        <begin position="546"/>
        <end position="580"/>
    </location>
</feature>
<dbReference type="Pfam" id="PF13041">
    <property type="entry name" value="PPR_2"/>
    <property type="match status" value="1"/>
</dbReference>
<evidence type="ECO:0000313" key="8">
    <source>
        <dbReference type="EMBL" id="EJT53057.1"/>
    </source>
</evidence>
<dbReference type="PANTHER" id="PTHR47447">
    <property type="entry name" value="OS03G0856100 PROTEIN"/>
    <property type="match status" value="1"/>
</dbReference>
<organism evidence="8 9">
    <name type="scientific">Trichosporon asahii var. asahii (strain ATCC 90039 / CBS 2479 / JCM 2466 / KCTC 7840 / NBRC 103889/ NCYC 2677 / UAMH 7654)</name>
    <name type="common">Yeast</name>
    <dbReference type="NCBI Taxonomy" id="1186058"/>
    <lineage>
        <taxon>Eukaryota</taxon>
        <taxon>Fungi</taxon>
        <taxon>Dikarya</taxon>
        <taxon>Basidiomycota</taxon>
        <taxon>Agaricomycotina</taxon>
        <taxon>Tremellomycetes</taxon>
        <taxon>Trichosporonales</taxon>
        <taxon>Trichosporonaceae</taxon>
        <taxon>Trichosporon</taxon>
    </lineage>
</organism>
<dbReference type="InterPro" id="IPR011990">
    <property type="entry name" value="TPR-like_helical_dom_sf"/>
</dbReference>
<evidence type="ECO:0000256" key="2">
    <source>
        <dbReference type="ARBA" id="ARBA00022737"/>
    </source>
</evidence>
<comment type="function">
    <text evidence="3">Regulates mitochondrial small subunit maturation by controlling 15S rRNA 5'-end processing. Localizes to the 5' precursor of the 15S rRNA in a position that is subsequently occupied by mS47 in the mature yeast mtSSU. Uses structure and sequence-specific RNA recognition, binding to a single-stranded region of the precursor and specifically recognizing bases -6 to -1. The exchange of Ccm1 for mS47 is coupled to the irreversible removal of precursor rRNA that is accompanied by conformational changes of the mitoribosomal proteins uS5m and mS26. These conformational changes signal completion of 5'-end rRNA processing through protection of the mature 5'-end of the 15S rRNA and stabilization of mS47. The removal of the 5' precursor together with the dissociation of Ccm1 may be catalyzed by the 5'-3' exoribonuclease Pet127. Involved in the specific removal of group I introns in mitochondrial encoded transcripts.</text>
</comment>
<dbReference type="PROSITE" id="PS51375">
    <property type="entry name" value="PPR"/>
    <property type="match status" value="3"/>
</dbReference>
<dbReference type="InterPro" id="IPR002885">
    <property type="entry name" value="PPR_rpt"/>
</dbReference>
<dbReference type="PANTHER" id="PTHR47447:SF23">
    <property type="entry name" value="PENTACOTRIPEPTIDE-REPEAT REGION OF PRORP DOMAIN-CONTAINING PROTEIN"/>
    <property type="match status" value="1"/>
</dbReference>
<comment type="similarity">
    <text evidence="1">Belongs to the CCM1 family.</text>
</comment>
<feature type="repeat" description="PPR" evidence="6">
    <location>
        <begin position="688"/>
        <end position="722"/>
    </location>
</feature>
<dbReference type="AlphaFoldDB" id="J8TY93"/>
<feature type="compositionally biased region" description="Low complexity" evidence="7">
    <location>
        <begin position="49"/>
        <end position="58"/>
    </location>
</feature>
<sequence length="1149" mass="127638">MAGRNQQAIAMSRLVSSTGAHVLRLVTTSYLDGAGPSTQAYRRLAKQASSASVPSSLSRTGRLTVQRRSSVPLRRFASSASALEQGMDSELPVVFTPRKPPRVKVRPSTVPLPDWVRLPPAEEHSLFIQSKTPGEFVQRFRDGKYDPRMILPYRRLLAVTKLFCRSSQATPEDWEWLAATLTQTKQLDKEGWGQLPLSHGLGRCLLGLALAQTGDWAAALRSMAFGLKLSMSDAEKLSADVTVIDALPQGTAGVVQAYVNLLRDTDRVADIPEVVLRSSPKLMKILTGIDSTRHDTADIRELRVALQSGLSLTNDPIGWLSNKLEKGQNPKPQQVYMLGNAFLASFLASSKHSVGEAYSVWRSITQVFNSTFVPAHLAAELAQRLSAQGHLPAAVEVFARMREKWANLPHSSLSIELRVYANAGLTEEARDIWNHLTARYGPTREDKLALANAFAARGDVEAAEEALQHLLGSTAMQSADALFVMQRAHAAAGDLESAHEYLRQASEITPKLGPYLSLLSRYADRGDSDAAVRLFDEMIVNGVQPTVEAYTSLISAFAKHGDYVNADLMFEGMVRAGRTPDAITYSAVINAALEAGEWDHAADWCDRVPSHLLSSEVLTGIIMKAFVLINAPLEVTLRQFRQVTIPGEHLWALAMQAAADHGDQLMVQALFEEMDARSKLDFLSPAPNVYAFSILLSTFIRCGDRVKAKETYDAMVSRKVIPSSVTYGLLTKSFADAPGNSSFEQGDNFAKTVYRHITSTNHAESEGLVAANIFSPLIAAAGRNGDMNLARRYFDIVKEKGGNSIYLTTVLMDAYRRTGHTKMVYRLWSKLFRDARRTIPQKTPQSSVMDAVRSRNNLLCIPLSVTIQSLTAAGLHDRIQQLWTAVRSSGFGFDAQNYNHLVRALALTGDVESAFRVVERVLIPRFDDVRRRRFRAMRSDGELQAVDATANVHANAPELTDSEVEAHADVPQRKKPEFGLKGTDADPEPTLLEEAPLTSADVAADMRRPNRRSEIKAYAPAEYREPGEEDDWKHNDLTLIRYWRPTDVLWRPSKQTLAILDQAYRQLEEQREYRAWVGVGADEDGDDQPVRLPEFNNVAVKNEDSTVSKRSPTLLLARLNRFYAKTVGLVMLHRRKQQRRKLRMERSDV</sequence>
<reference evidence="8 9" key="1">
    <citation type="journal article" date="2012" name="Eukaryot. Cell">
        <title>Draft genome sequence of CBS 2479, the standard type strain of Trichosporon asahii.</title>
        <authorList>
            <person name="Yang R.Y."/>
            <person name="Li H.T."/>
            <person name="Zhu H."/>
            <person name="Zhou G.P."/>
            <person name="Wang M."/>
            <person name="Wang L."/>
        </authorList>
    </citation>
    <scope>NUCLEOTIDE SEQUENCE [LARGE SCALE GENOMIC DNA]</scope>
    <source>
        <strain evidence="9">ATCC 90039 / CBS 2479 / JCM 2466 / KCTC 7840 / NCYC 2677 / UAMH 7654</strain>
    </source>
</reference>
<dbReference type="VEuPathDB" id="FungiDB:A1Q1_00064"/>
<keyword evidence="2" id="KW-0677">Repeat</keyword>
<gene>
    <name evidence="8" type="ORF">A1Q1_00064</name>
</gene>
<comment type="subunit">
    <text evidence="4">Binds to mitochondrial small subunit 15S rRNA.</text>
</comment>
<accession>J8TY93</accession>
<keyword evidence="5" id="KW-0802">TPR repeat</keyword>
<dbReference type="SUPFAM" id="SSF48452">
    <property type="entry name" value="TPR-like"/>
    <property type="match status" value="1"/>
</dbReference>
<dbReference type="Pfam" id="PF01535">
    <property type="entry name" value="PPR"/>
    <property type="match status" value="1"/>
</dbReference>
<dbReference type="Pfam" id="PF13812">
    <property type="entry name" value="PPR_3"/>
    <property type="match status" value="2"/>
</dbReference>
<feature type="region of interest" description="Disordered" evidence="7">
    <location>
        <begin position="47"/>
        <end position="66"/>
    </location>
</feature>
<name>J8TY93_TRIAS</name>
<protein>
    <recommendedName>
        <fullName evidence="10">Pentacotripeptide-repeat region of PRORP domain-containing protein</fullName>
    </recommendedName>
</protein>
<feature type="repeat" description="TPR" evidence="5">
    <location>
        <begin position="479"/>
        <end position="512"/>
    </location>
</feature>
<dbReference type="RefSeq" id="XP_014184380.1">
    <property type="nucleotide sequence ID" value="XM_014328905.1"/>
</dbReference>
<evidence type="ECO:0000256" key="7">
    <source>
        <dbReference type="SAM" id="MobiDB-lite"/>
    </source>
</evidence>
<dbReference type="GeneID" id="25983578"/>
<evidence type="ECO:0000256" key="5">
    <source>
        <dbReference type="PROSITE-ProRule" id="PRU00339"/>
    </source>
</evidence>
<dbReference type="PROSITE" id="PS50005">
    <property type="entry name" value="TPR"/>
    <property type="match status" value="1"/>
</dbReference>
<dbReference type="InterPro" id="IPR019734">
    <property type="entry name" value="TPR_rpt"/>
</dbReference>
<evidence type="ECO:0000256" key="3">
    <source>
        <dbReference type="ARBA" id="ARBA00044493"/>
    </source>
</evidence>
<evidence type="ECO:0000256" key="6">
    <source>
        <dbReference type="PROSITE-ProRule" id="PRU00708"/>
    </source>
</evidence>
<dbReference type="HOGENOM" id="CLU_260252_0_0_1"/>
<dbReference type="Proteomes" id="UP000002748">
    <property type="component" value="Unassembled WGS sequence"/>
</dbReference>
<comment type="caution">
    <text evidence="8">The sequence shown here is derived from an EMBL/GenBank/DDBJ whole genome shotgun (WGS) entry which is preliminary data.</text>
</comment>
<evidence type="ECO:0000313" key="9">
    <source>
        <dbReference type="Proteomes" id="UP000002748"/>
    </source>
</evidence>
<dbReference type="EMBL" id="ALBS01000009">
    <property type="protein sequence ID" value="EJT53057.1"/>
    <property type="molecule type" value="Genomic_DNA"/>
</dbReference>
<evidence type="ECO:0008006" key="10">
    <source>
        <dbReference type="Google" id="ProtNLM"/>
    </source>
</evidence>